<evidence type="ECO:0000313" key="3">
    <source>
        <dbReference type="Proteomes" id="UP001589590"/>
    </source>
</evidence>
<feature type="domain" description="Polysaccharide pyruvyl transferase" evidence="1">
    <location>
        <begin position="65"/>
        <end position="201"/>
    </location>
</feature>
<comment type="caution">
    <text evidence="2">The sequence shown here is derived from an EMBL/GenBank/DDBJ whole genome shotgun (WGS) entry which is preliminary data.</text>
</comment>
<keyword evidence="2" id="KW-0808">Transferase</keyword>
<protein>
    <submittedName>
        <fullName evidence="2">Polysaccharide pyruvyl transferase family protein</fullName>
        <ecNumber evidence="2">2.4.-.-</ecNumber>
    </submittedName>
</protein>
<dbReference type="Proteomes" id="UP001589590">
    <property type="component" value="Unassembled WGS sequence"/>
</dbReference>
<name>A0ABV5H1W1_9FLAO</name>
<keyword evidence="3" id="KW-1185">Reference proteome</keyword>
<dbReference type="EMBL" id="JBHMFA010000009">
    <property type="protein sequence ID" value="MFB9105880.1"/>
    <property type="molecule type" value="Genomic_DNA"/>
</dbReference>
<keyword evidence="2" id="KW-0328">Glycosyltransferase</keyword>
<evidence type="ECO:0000313" key="2">
    <source>
        <dbReference type="EMBL" id="MFB9105880.1"/>
    </source>
</evidence>
<accession>A0ABV5H1W1</accession>
<dbReference type="EC" id="2.4.-.-" evidence="2"/>
<sequence>MFIEKIRLFWWNEIKIQNKTKENFGDLLGAYLVEKISEKPVVWVRPSRFSLRNYIAPIYVTIGSILPHVNKYCVVWGSGIISRKIKIKPAKFLAVRGPLTRTHLINQGYHVPEIYGDPALLLPNYYNPKITKRYKVGFIPHYDDFKQVSQWFANETSVTIIDLMTTDIEYTTDRILECEQIISSSLHGVILAHAYNIPAVWQKFSDKLFGDDVKFHDYFLSVKLAPYTPKIMSDELSLNDINNLLSNPNILPKPSVIEDLKGGLMACCPFKKH</sequence>
<dbReference type="RefSeq" id="WP_290272293.1">
    <property type="nucleotide sequence ID" value="NZ_JAUFQP010000013.1"/>
</dbReference>
<gene>
    <name evidence="2" type="ORF">ACFFU1_13315</name>
</gene>
<organism evidence="2 3">
    <name type="scientific">Algibacter miyuki</name>
    <dbReference type="NCBI Taxonomy" id="1306933"/>
    <lineage>
        <taxon>Bacteria</taxon>
        <taxon>Pseudomonadati</taxon>
        <taxon>Bacteroidota</taxon>
        <taxon>Flavobacteriia</taxon>
        <taxon>Flavobacteriales</taxon>
        <taxon>Flavobacteriaceae</taxon>
        <taxon>Algibacter</taxon>
    </lineage>
</organism>
<proteinExistence type="predicted"/>
<dbReference type="InterPro" id="IPR007345">
    <property type="entry name" value="Polysacch_pyruvyl_Trfase"/>
</dbReference>
<evidence type="ECO:0000259" key="1">
    <source>
        <dbReference type="Pfam" id="PF04230"/>
    </source>
</evidence>
<dbReference type="Pfam" id="PF04230">
    <property type="entry name" value="PS_pyruv_trans"/>
    <property type="match status" value="1"/>
</dbReference>
<dbReference type="GO" id="GO:0016757">
    <property type="term" value="F:glycosyltransferase activity"/>
    <property type="evidence" value="ECO:0007669"/>
    <property type="project" value="UniProtKB-KW"/>
</dbReference>
<reference evidence="2 3" key="1">
    <citation type="submission" date="2024-09" db="EMBL/GenBank/DDBJ databases">
        <authorList>
            <person name="Sun Q."/>
            <person name="Mori K."/>
        </authorList>
    </citation>
    <scope>NUCLEOTIDE SEQUENCE [LARGE SCALE GENOMIC DNA]</scope>
    <source>
        <strain evidence="2 3">CECT 8300</strain>
    </source>
</reference>